<dbReference type="InterPro" id="IPR003339">
    <property type="entry name" value="ABC/ECF_trnsptr_transmembrane"/>
</dbReference>
<feature type="transmembrane region" description="Helical" evidence="5">
    <location>
        <begin position="232"/>
        <end position="254"/>
    </location>
</feature>
<protein>
    <submittedName>
        <fullName evidence="6">Energy-coupling factor transporter transmembrane protein EcfT</fullName>
    </submittedName>
</protein>
<reference evidence="6 7" key="1">
    <citation type="journal article" date="2019" name="Int. J. Syst. Evol. Microbiol.">
        <title>The Global Catalogue of Microorganisms (GCM) 10K type strain sequencing project: providing services to taxonomists for standard genome sequencing and annotation.</title>
        <authorList>
            <consortium name="The Broad Institute Genomics Platform"/>
            <consortium name="The Broad Institute Genome Sequencing Center for Infectious Disease"/>
            <person name="Wu L."/>
            <person name="Ma J."/>
        </authorList>
    </citation>
    <scope>NUCLEOTIDE SEQUENCE [LARGE SCALE GENOMIC DNA]</scope>
    <source>
        <strain evidence="6 7">JCM 16221</strain>
    </source>
</reference>
<evidence type="ECO:0000313" key="6">
    <source>
        <dbReference type="EMBL" id="GAA2361047.1"/>
    </source>
</evidence>
<dbReference type="CDD" id="cd16914">
    <property type="entry name" value="EcfT"/>
    <property type="match status" value="1"/>
</dbReference>
<evidence type="ECO:0000256" key="4">
    <source>
        <dbReference type="ARBA" id="ARBA00023136"/>
    </source>
</evidence>
<dbReference type="Proteomes" id="UP001501218">
    <property type="component" value="Unassembled WGS sequence"/>
</dbReference>
<dbReference type="Pfam" id="PF02361">
    <property type="entry name" value="CbiQ"/>
    <property type="match status" value="1"/>
</dbReference>
<sequence>MRVPLFHTDKDTVLHRRDPRIKLVLFALVIAFLYTAPSWPWMLAATFAGLALSFVARVPPLALLILWALQLPNFIGLIIVPLWRDLAAGQFAPFDGDLDFGLKLGFAWSAALFLSLALLSTMSPDKLTDGMRGLRIPEPLCFLVGYAFLLMYASLADIFRTVDAMKIKGIELSPKRPIRAVGNAAKLFVPAIIILARRAGTMMSTLQLRGFSFSQRRPASTLGRVDAADAGLLGAAVLLFSVVALARFTPVLAIG</sequence>
<keyword evidence="3 5" id="KW-1133">Transmembrane helix</keyword>
<accession>A0ABN3GUA3</accession>
<keyword evidence="7" id="KW-1185">Reference proteome</keyword>
<feature type="transmembrane region" description="Helical" evidence="5">
    <location>
        <begin position="104"/>
        <end position="122"/>
    </location>
</feature>
<gene>
    <name evidence="6" type="ORF">GCM10009854_45350</name>
</gene>
<evidence type="ECO:0000256" key="5">
    <source>
        <dbReference type="SAM" id="Phobius"/>
    </source>
</evidence>
<keyword evidence="4 5" id="KW-0472">Membrane</keyword>
<comment type="subcellular location">
    <subcellularLocation>
        <location evidence="1">Membrane</location>
        <topology evidence="1">Multi-pass membrane protein</topology>
    </subcellularLocation>
</comment>
<dbReference type="EMBL" id="BAAARA010000021">
    <property type="protein sequence ID" value="GAA2361047.1"/>
    <property type="molecule type" value="Genomic_DNA"/>
</dbReference>
<feature type="transmembrane region" description="Helical" evidence="5">
    <location>
        <begin position="21"/>
        <end position="41"/>
    </location>
</feature>
<proteinExistence type="predicted"/>
<comment type="caution">
    <text evidence="6">The sequence shown here is derived from an EMBL/GenBank/DDBJ whole genome shotgun (WGS) entry which is preliminary data.</text>
</comment>
<name>A0ABN3GUA3_9PSEU</name>
<dbReference type="RefSeq" id="WP_344136631.1">
    <property type="nucleotide sequence ID" value="NZ_BAAARA010000021.1"/>
</dbReference>
<evidence type="ECO:0000313" key="7">
    <source>
        <dbReference type="Proteomes" id="UP001501218"/>
    </source>
</evidence>
<feature type="transmembrane region" description="Helical" evidence="5">
    <location>
        <begin position="142"/>
        <end position="159"/>
    </location>
</feature>
<evidence type="ECO:0000256" key="3">
    <source>
        <dbReference type="ARBA" id="ARBA00022989"/>
    </source>
</evidence>
<keyword evidence="2 5" id="KW-0812">Transmembrane</keyword>
<feature type="transmembrane region" description="Helical" evidence="5">
    <location>
        <begin position="61"/>
        <end position="83"/>
    </location>
</feature>
<evidence type="ECO:0000256" key="1">
    <source>
        <dbReference type="ARBA" id="ARBA00004141"/>
    </source>
</evidence>
<evidence type="ECO:0000256" key="2">
    <source>
        <dbReference type="ARBA" id="ARBA00022692"/>
    </source>
</evidence>
<organism evidence="6 7">
    <name type="scientific">Saccharopolyspora halophila</name>
    <dbReference type="NCBI Taxonomy" id="405551"/>
    <lineage>
        <taxon>Bacteria</taxon>
        <taxon>Bacillati</taxon>
        <taxon>Actinomycetota</taxon>
        <taxon>Actinomycetes</taxon>
        <taxon>Pseudonocardiales</taxon>
        <taxon>Pseudonocardiaceae</taxon>
        <taxon>Saccharopolyspora</taxon>
    </lineage>
</organism>